<comment type="similarity">
    <text evidence="1">Belongs to the CBP3 family.</text>
</comment>
<accession>A0A6P7FV93</accession>
<dbReference type="OrthoDB" id="4007at2759"/>
<reference evidence="3" key="2">
    <citation type="submission" date="2025-05" db="UniProtKB">
        <authorList>
            <consortium name="EnsemblMetazoa"/>
        </authorList>
    </citation>
    <scope>IDENTIFICATION</scope>
</reference>
<dbReference type="InParanoid" id="A0A6P7FV93"/>
<dbReference type="RefSeq" id="XP_028140394.1">
    <property type="nucleotide sequence ID" value="XM_028284593.1"/>
</dbReference>
<organism evidence="5">
    <name type="scientific">Diabrotica virgifera virgifera</name>
    <name type="common">western corn rootworm</name>
    <dbReference type="NCBI Taxonomy" id="50390"/>
    <lineage>
        <taxon>Eukaryota</taxon>
        <taxon>Metazoa</taxon>
        <taxon>Ecdysozoa</taxon>
        <taxon>Arthropoda</taxon>
        <taxon>Hexapoda</taxon>
        <taxon>Insecta</taxon>
        <taxon>Pterygota</taxon>
        <taxon>Neoptera</taxon>
        <taxon>Endopterygota</taxon>
        <taxon>Coleoptera</taxon>
        <taxon>Polyphaga</taxon>
        <taxon>Cucujiformia</taxon>
        <taxon>Chrysomeloidea</taxon>
        <taxon>Chrysomelidae</taxon>
        <taxon>Galerucinae</taxon>
        <taxon>Diabroticina</taxon>
        <taxon>Diabroticites</taxon>
        <taxon>Diabrotica</taxon>
    </lineage>
</organism>
<evidence type="ECO:0000256" key="1">
    <source>
        <dbReference type="ARBA" id="ARBA00006407"/>
    </source>
</evidence>
<dbReference type="EnsemblMetazoa" id="XM_028284593.1">
    <property type="protein sequence ID" value="XP_028140394.1"/>
    <property type="gene ID" value="LOC114334530"/>
</dbReference>
<dbReference type="Pfam" id="PF03981">
    <property type="entry name" value="Ubiq_cyt_C_chap"/>
    <property type="match status" value="1"/>
</dbReference>
<sequence length="252" mass="29206">MNITRFIGYNVILKPATVAKLQNNGLKICSNSKLLSNKETSYLRQSHVKFVSTYEVKNEQKGESFLKKALKKIPFINVDRVKIKGRGYILYEEIADKIDYLEFFKEFELLDTFYSWFTVTELHIWMLSLRAMAEGENGKDLRNAIVEALWTDVAQRVKRLGSGSPSMLRNQIVELSEQMQAAFISYDEGIQSDDIVLAGAIWRRFYKMEHADPSNLDKLVKHIRKQVCVLDNMSSENLFKETPIHWLPVKES</sequence>
<evidence type="ECO:0000313" key="5">
    <source>
        <dbReference type="RefSeq" id="XP_028140394.1"/>
    </source>
</evidence>
<dbReference type="InterPro" id="IPR021150">
    <property type="entry name" value="Ubiq_cyt_c_chap"/>
</dbReference>
<feature type="domain" description="Ubiquinol-cytochrome c chaperone" evidence="2">
    <location>
        <begin position="106"/>
        <end position="243"/>
    </location>
</feature>
<reference evidence="5" key="1">
    <citation type="submission" date="2025-04" db="UniProtKB">
        <authorList>
            <consortium name="RefSeq"/>
        </authorList>
    </citation>
    <scope>IDENTIFICATION</scope>
    <source>
        <tissue evidence="5">Whole insect</tissue>
    </source>
</reference>
<dbReference type="CTD" id="55245"/>
<dbReference type="KEGG" id="dvv:114334530"/>
<dbReference type="PANTHER" id="PTHR12184">
    <property type="entry name" value="UBIQUINOL-CYTOCHROME C REDUCTASE COMPLEX ASSEMBLY FACTOR 1 FAMILY MEMBER"/>
    <property type="match status" value="1"/>
</dbReference>
<dbReference type="Proteomes" id="UP001652700">
    <property type="component" value="Unplaced"/>
</dbReference>
<proteinExistence type="inferred from homology"/>
<evidence type="ECO:0000313" key="4">
    <source>
        <dbReference type="Proteomes" id="UP001652700"/>
    </source>
</evidence>
<gene>
    <name evidence="5" type="primary">LOC114334530</name>
</gene>
<dbReference type="InterPro" id="IPR007129">
    <property type="entry name" value="Ubiqinol_cyt_c_chaperone_CPB3"/>
</dbReference>
<dbReference type="GO" id="GO:0034551">
    <property type="term" value="P:mitochondrial respiratory chain complex III assembly"/>
    <property type="evidence" value="ECO:0007669"/>
    <property type="project" value="TreeGrafter"/>
</dbReference>
<keyword evidence="4" id="KW-1185">Reference proteome</keyword>
<dbReference type="GO" id="GO:0005739">
    <property type="term" value="C:mitochondrion"/>
    <property type="evidence" value="ECO:0007669"/>
    <property type="project" value="TreeGrafter"/>
</dbReference>
<dbReference type="GeneID" id="114334530"/>
<evidence type="ECO:0000313" key="3">
    <source>
        <dbReference type="EnsemblMetazoa" id="XP_028140394.1"/>
    </source>
</evidence>
<name>A0A6P7FV93_DIAVI</name>
<dbReference type="FunCoup" id="A0A6P7FV93">
    <property type="interactions" value="729"/>
</dbReference>
<dbReference type="PANTHER" id="PTHR12184:SF1">
    <property type="entry name" value="UBIQUINOL-CYTOCHROME-C REDUCTASE COMPLEX ASSEMBLY FACTOR 1"/>
    <property type="match status" value="1"/>
</dbReference>
<dbReference type="AlphaFoldDB" id="A0A6P7FV93"/>
<protein>
    <submittedName>
        <fullName evidence="5">Ubiquinol-cytochrome-c reductase complex assembly factor 1</fullName>
    </submittedName>
</protein>
<evidence type="ECO:0000259" key="2">
    <source>
        <dbReference type="Pfam" id="PF03981"/>
    </source>
</evidence>